<evidence type="ECO:0000256" key="5">
    <source>
        <dbReference type="SAM" id="Phobius"/>
    </source>
</evidence>
<dbReference type="Proteomes" id="UP000515163">
    <property type="component" value="Unplaced"/>
</dbReference>
<keyword evidence="3 5" id="KW-1133">Transmembrane helix</keyword>
<name>A0A6P8HAL5_ACTTE</name>
<protein>
    <submittedName>
        <fullName evidence="8">Sodium-coupled neutral amino acid transporter 7</fullName>
    </submittedName>
</protein>
<evidence type="ECO:0000313" key="8">
    <source>
        <dbReference type="RefSeq" id="XP_031552646.1"/>
    </source>
</evidence>
<dbReference type="InParanoid" id="A0A6P8HAL5"/>
<dbReference type="KEGG" id="aten:116289854"/>
<accession>A0A6P8HAL5</accession>
<sequence length="463" mass="51695">MTDSVNMSETEALLKGQVRPVYSGSLNPVAQDPSRSIAESEYLVRKSKEDFDQPGIPVFRAIFVVMNAAMGAGILNFPQAFAKAGGVQSGMLIQLVMLSFIIGSFVILAYCADKSGAQNYQDIVRDILGVKFYFLTQICVLLYMIGTGIAYLILIADQLEKVGEAISSEHHWYLDRKFLLSFVAVVFILPLCLPKHLGILSYTSTLGSLGVAYICFVAIFKYFRGTYRATEFQEHVERPWTQLFTVIPTICFGYQVHVQAVSVYAELRRPTLPRFTIVCFMAMMLCCTSYSLTACFAYLTFGQKVKGDILLNYDPNDTLANVARVALALVIFSSYATVCFCGRASLDGLWLSCWRMSLRDAEQHAKHRRIIITVAWVLGTLLLALFVSAIDYVISIIGGLAAVFILLLPGLCLVVEVLRYHHLTSFKWIQLIIGLIFVFVGTFLFGESEVLAIMEDLTRKNLY</sequence>
<dbReference type="AlphaFoldDB" id="A0A6P8HAL5"/>
<keyword evidence="2 5" id="KW-0812">Transmembrane</keyword>
<evidence type="ECO:0000256" key="2">
    <source>
        <dbReference type="ARBA" id="ARBA00022692"/>
    </source>
</evidence>
<evidence type="ECO:0000313" key="7">
    <source>
        <dbReference type="Proteomes" id="UP000515163"/>
    </source>
</evidence>
<organism evidence="7 8">
    <name type="scientific">Actinia tenebrosa</name>
    <name type="common">Australian red waratah sea anemone</name>
    <dbReference type="NCBI Taxonomy" id="6105"/>
    <lineage>
        <taxon>Eukaryota</taxon>
        <taxon>Metazoa</taxon>
        <taxon>Cnidaria</taxon>
        <taxon>Anthozoa</taxon>
        <taxon>Hexacorallia</taxon>
        <taxon>Actiniaria</taxon>
        <taxon>Actiniidae</taxon>
        <taxon>Actinia</taxon>
    </lineage>
</organism>
<reference evidence="8" key="1">
    <citation type="submission" date="2025-08" db="UniProtKB">
        <authorList>
            <consortium name="RefSeq"/>
        </authorList>
    </citation>
    <scope>IDENTIFICATION</scope>
    <source>
        <tissue evidence="8">Tentacle</tissue>
    </source>
</reference>
<evidence type="ECO:0000256" key="3">
    <source>
        <dbReference type="ARBA" id="ARBA00022989"/>
    </source>
</evidence>
<feature type="transmembrane region" description="Helical" evidence="5">
    <location>
        <begin position="277"/>
        <end position="301"/>
    </location>
</feature>
<feature type="transmembrane region" description="Helical" evidence="5">
    <location>
        <begin position="91"/>
        <end position="111"/>
    </location>
</feature>
<feature type="transmembrane region" description="Helical" evidence="5">
    <location>
        <begin position="428"/>
        <end position="446"/>
    </location>
</feature>
<dbReference type="GO" id="GO:0016020">
    <property type="term" value="C:membrane"/>
    <property type="evidence" value="ECO:0007669"/>
    <property type="project" value="UniProtKB-SubCell"/>
</dbReference>
<feature type="transmembrane region" description="Helical" evidence="5">
    <location>
        <begin position="205"/>
        <end position="223"/>
    </location>
</feature>
<dbReference type="GeneID" id="116289854"/>
<dbReference type="Pfam" id="PF01490">
    <property type="entry name" value="Aa_trans"/>
    <property type="match status" value="1"/>
</dbReference>
<evidence type="ECO:0000256" key="4">
    <source>
        <dbReference type="ARBA" id="ARBA00023136"/>
    </source>
</evidence>
<gene>
    <name evidence="8" type="primary">LOC116289854</name>
</gene>
<dbReference type="RefSeq" id="XP_031552646.1">
    <property type="nucleotide sequence ID" value="XM_031696786.1"/>
</dbReference>
<dbReference type="PANTHER" id="PTHR22950">
    <property type="entry name" value="AMINO ACID TRANSPORTER"/>
    <property type="match status" value="1"/>
</dbReference>
<evidence type="ECO:0000259" key="6">
    <source>
        <dbReference type="Pfam" id="PF01490"/>
    </source>
</evidence>
<dbReference type="GO" id="GO:0015179">
    <property type="term" value="F:L-amino acid transmembrane transporter activity"/>
    <property type="evidence" value="ECO:0007669"/>
    <property type="project" value="TreeGrafter"/>
</dbReference>
<proteinExistence type="predicted"/>
<feature type="transmembrane region" description="Helical" evidence="5">
    <location>
        <begin position="367"/>
        <end position="386"/>
    </location>
</feature>
<dbReference type="OrthoDB" id="438545at2759"/>
<comment type="subcellular location">
    <subcellularLocation>
        <location evidence="1">Membrane</location>
        <topology evidence="1">Multi-pass membrane protein</topology>
    </subcellularLocation>
</comment>
<evidence type="ECO:0000256" key="1">
    <source>
        <dbReference type="ARBA" id="ARBA00004141"/>
    </source>
</evidence>
<dbReference type="InterPro" id="IPR013057">
    <property type="entry name" value="AA_transpt_TM"/>
</dbReference>
<dbReference type="FunCoup" id="A0A6P8HAL5">
    <property type="interactions" value="125"/>
</dbReference>
<dbReference type="PANTHER" id="PTHR22950:SF652">
    <property type="entry name" value="TRANSMEMBRANE AMINO ACID TRANSPORTER FAMILY PROTEIN"/>
    <property type="match status" value="1"/>
</dbReference>
<feature type="domain" description="Amino acid transporter transmembrane" evidence="6">
    <location>
        <begin position="58"/>
        <end position="443"/>
    </location>
</feature>
<keyword evidence="4 5" id="KW-0472">Membrane</keyword>
<feature type="transmembrane region" description="Helical" evidence="5">
    <location>
        <begin position="392"/>
        <end position="416"/>
    </location>
</feature>
<feature type="transmembrane region" description="Helical" evidence="5">
    <location>
        <begin position="132"/>
        <end position="156"/>
    </location>
</feature>
<feature type="transmembrane region" description="Helical" evidence="5">
    <location>
        <begin position="58"/>
        <end position="79"/>
    </location>
</feature>
<keyword evidence="7" id="KW-1185">Reference proteome</keyword>
<feature type="transmembrane region" description="Helical" evidence="5">
    <location>
        <begin position="321"/>
        <end position="346"/>
    </location>
</feature>